<dbReference type="PANTHER" id="PTHR13812">
    <property type="entry name" value="KETIMINE REDUCTASE MU-CRYSTALLIN"/>
    <property type="match status" value="1"/>
</dbReference>
<dbReference type="Proteomes" id="UP001597180">
    <property type="component" value="Unassembled WGS sequence"/>
</dbReference>
<comment type="caution">
    <text evidence="1">The sequence shown here is derived from an EMBL/GenBank/DDBJ whole genome shotgun (WGS) entry which is preliminary data.</text>
</comment>
<dbReference type="Gene3D" id="3.40.50.720">
    <property type="entry name" value="NAD(P)-binding Rossmann-like Domain"/>
    <property type="match status" value="1"/>
</dbReference>
<dbReference type="EMBL" id="JBHTLU010000014">
    <property type="protein sequence ID" value="MFD1220972.1"/>
    <property type="molecule type" value="Genomic_DNA"/>
</dbReference>
<dbReference type="Gene3D" id="3.30.1780.10">
    <property type="entry name" value="ornithine cyclodeaminase, domain 1"/>
    <property type="match status" value="1"/>
</dbReference>
<dbReference type="PANTHER" id="PTHR13812:SF19">
    <property type="entry name" value="KETIMINE REDUCTASE MU-CRYSTALLIN"/>
    <property type="match status" value="1"/>
</dbReference>
<dbReference type="InterPro" id="IPR036291">
    <property type="entry name" value="NAD(P)-bd_dom_sf"/>
</dbReference>
<reference evidence="2" key="1">
    <citation type="journal article" date="2019" name="Int. J. Syst. Evol. Microbiol.">
        <title>The Global Catalogue of Microorganisms (GCM) 10K type strain sequencing project: providing services to taxonomists for standard genome sequencing and annotation.</title>
        <authorList>
            <consortium name="The Broad Institute Genomics Platform"/>
            <consortium name="The Broad Institute Genome Sequencing Center for Infectious Disease"/>
            <person name="Wu L."/>
            <person name="Ma J."/>
        </authorList>
    </citation>
    <scope>NUCLEOTIDE SEQUENCE [LARGE SCALE GENOMIC DNA]</scope>
    <source>
        <strain evidence="2">CCUG 53270</strain>
    </source>
</reference>
<evidence type="ECO:0000313" key="1">
    <source>
        <dbReference type="EMBL" id="MFD1220972.1"/>
    </source>
</evidence>
<proteinExistence type="predicted"/>
<name>A0ABW3UKM4_9BACL</name>
<sequence>MLYLHDGHIREIGVDWGKLIGLIEEVIRLKDAGRTAHPLKPYLRFPDEPANRIIAMPAYVGGSFDIAGIKWIASFPGNRLQGLPRAHNTILLNDSSTGKPLAFIHSGMLNAIRTASVSGLMLRAYLAARRQDSLRVGIIGWGPIGRLHLEMVKQVVGDKLERVALFDLNGIDPSSVPIDVREMTVIADDWRTVYRSSDIFATCTVASERYIDEAPPPGALLLNVSLRDYQPASAARLKAIIIDDWKEVCRENTDVEQLHLQYQLQESDTRSIADVVCRNALSEYDAEEPIYFNPMGLAVFDIAIAQYYVREAVRSGIGIPLEE</sequence>
<dbReference type="InterPro" id="IPR023401">
    <property type="entry name" value="ODC_N"/>
</dbReference>
<accession>A0ABW3UKM4</accession>
<protein>
    <submittedName>
        <fullName evidence="1">2,3-diaminopropionate biosynthesis protein SbnB</fullName>
    </submittedName>
</protein>
<keyword evidence="2" id="KW-1185">Reference proteome</keyword>
<dbReference type="InterPro" id="IPR003462">
    <property type="entry name" value="ODC_Mu_crystall"/>
</dbReference>
<organism evidence="1 2">
    <name type="scientific">Paenibacillus vulneris</name>
    <dbReference type="NCBI Taxonomy" id="1133364"/>
    <lineage>
        <taxon>Bacteria</taxon>
        <taxon>Bacillati</taxon>
        <taxon>Bacillota</taxon>
        <taxon>Bacilli</taxon>
        <taxon>Bacillales</taxon>
        <taxon>Paenibacillaceae</taxon>
        <taxon>Paenibacillus</taxon>
    </lineage>
</organism>
<gene>
    <name evidence="1" type="ORF">ACFQ4B_12675</name>
</gene>
<evidence type="ECO:0000313" key="2">
    <source>
        <dbReference type="Proteomes" id="UP001597180"/>
    </source>
</evidence>
<dbReference type="Pfam" id="PF02423">
    <property type="entry name" value="OCD_Mu_crystall"/>
    <property type="match status" value="1"/>
</dbReference>
<dbReference type="PIRSF" id="PIRSF001439">
    <property type="entry name" value="CryM"/>
    <property type="match status" value="1"/>
</dbReference>
<dbReference type="RefSeq" id="WP_345591994.1">
    <property type="nucleotide sequence ID" value="NZ_BAABJG010000029.1"/>
</dbReference>
<dbReference type="SUPFAM" id="SSF51735">
    <property type="entry name" value="NAD(P)-binding Rossmann-fold domains"/>
    <property type="match status" value="1"/>
</dbReference>